<dbReference type="Gene3D" id="3.20.20.80">
    <property type="entry name" value="Glycosidases"/>
    <property type="match status" value="1"/>
</dbReference>
<proteinExistence type="predicted"/>
<evidence type="ECO:0000313" key="1">
    <source>
        <dbReference type="EMBL" id="KAK0463442.1"/>
    </source>
</evidence>
<protein>
    <submittedName>
        <fullName evidence="1">Uncharacterized protein</fullName>
    </submittedName>
</protein>
<dbReference type="Proteomes" id="UP001175227">
    <property type="component" value="Unassembled WGS sequence"/>
</dbReference>
<organism evidence="1 2">
    <name type="scientific">Armillaria novae-zelandiae</name>
    <dbReference type="NCBI Taxonomy" id="153914"/>
    <lineage>
        <taxon>Eukaryota</taxon>
        <taxon>Fungi</taxon>
        <taxon>Dikarya</taxon>
        <taxon>Basidiomycota</taxon>
        <taxon>Agaricomycotina</taxon>
        <taxon>Agaricomycetes</taxon>
        <taxon>Agaricomycetidae</taxon>
        <taxon>Agaricales</taxon>
        <taxon>Marasmiineae</taxon>
        <taxon>Physalacriaceae</taxon>
        <taxon>Armillaria</taxon>
    </lineage>
</organism>
<dbReference type="AlphaFoldDB" id="A0AA39ND56"/>
<reference evidence="1" key="1">
    <citation type="submission" date="2023-06" db="EMBL/GenBank/DDBJ databases">
        <authorList>
            <consortium name="Lawrence Berkeley National Laboratory"/>
            <person name="Ahrendt S."/>
            <person name="Sahu N."/>
            <person name="Indic B."/>
            <person name="Wong-Bajracharya J."/>
            <person name="Merenyi Z."/>
            <person name="Ke H.-M."/>
            <person name="Monk M."/>
            <person name="Kocsube S."/>
            <person name="Drula E."/>
            <person name="Lipzen A."/>
            <person name="Balint B."/>
            <person name="Henrissat B."/>
            <person name="Andreopoulos B."/>
            <person name="Martin F.M."/>
            <person name="Harder C.B."/>
            <person name="Rigling D."/>
            <person name="Ford K.L."/>
            <person name="Foster G.D."/>
            <person name="Pangilinan J."/>
            <person name="Papanicolaou A."/>
            <person name="Barry K."/>
            <person name="LaButti K."/>
            <person name="Viragh M."/>
            <person name="Koriabine M."/>
            <person name="Yan M."/>
            <person name="Riley R."/>
            <person name="Champramary S."/>
            <person name="Plett K.L."/>
            <person name="Tsai I.J."/>
            <person name="Slot J."/>
            <person name="Sipos G."/>
            <person name="Plett J."/>
            <person name="Nagy L.G."/>
            <person name="Grigoriev I.V."/>
        </authorList>
    </citation>
    <scope>NUCLEOTIDE SEQUENCE</scope>
    <source>
        <strain evidence="1">ICMP 16352</strain>
    </source>
</reference>
<accession>A0AA39ND56</accession>
<feature type="non-terminal residue" evidence="1">
    <location>
        <position position="1"/>
    </location>
</feature>
<dbReference type="SUPFAM" id="SSF51445">
    <property type="entry name" value="(Trans)glycosidases"/>
    <property type="match status" value="1"/>
</dbReference>
<evidence type="ECO:0000313" key="2">
    <source>
        <dbReference type="Proteomes" id="UP001175227"/>
    </source>
</evidence>
<sequence length="94" mass="10639">LEEVYRNASIVLPLTYNDPGQGRNFINGTVSLFDELDSYPQGFDCSHPLDWNRVTLNYHQYHEAVNPSQPWYFPEFQGGSFDAWGPTAPGNALS</sequence>
<dbReference type="EMBL" id="JAUEPR010000107">
    <property type="protein sequence ID" value="KAK0463442.1"/>
    <property type="molecule type" value="Genomic_DNA"/>
</dbReference>
<dbReference type="InterPro" id="IPR017853">
    <property type="entry name" value="GH"/>
</dbReference>
<keyword evidence="2" id="KW-1185">Reference proteome</keyword>
<gene>
    <name evidence="1" type="ORF">IW261DRAFT_1347543</name>
</gene>
<comment type="caution">
    <text evidence="1">The sequence shown here is derived from an EMBL/GenBank/DDBJ whole genome shotgun (WGS) entry which is preliminary data.</text>
</comment>
<name>A0AA39ND56_9AGAR</name>